<dbReference type="EMBL" id="JAHWYN010000006">
    <property type="protein sequence ID" value="MBW4360633.1"/>
    <property type="molecule type" value="Genomic_DNA"/>
</dbReference>
<comment type="caution">
    <text evidence="1">The sequence shown here is derived from an EMBL/GenBank/DDBJ whole genome shotgun (WGS) entry which is preliminary data.</text>
</comment>
<organism evidence="1 2">
    <name type="scientific">Flavobacterium taihuense</name>
    <dbReference type="NCBI Taxonomy" id="2857508"/>
    <lineage>
        <taxon>Bacteria</taxon>
        <taxon>Pseudomonadati</taxon>
        <taxon>Bacteroidota</taxon>
        <taxon>Flavobacteriia</taxon>
        <taxon>Flavobacteriales</taxon>
        <taxon>Flavobacteriaceae</taxon>
        <taxon>Flavobacterium</taxon>
    </lineage>
</organism>
<dbReference type="RefSeq" id="WP_219317112.1">
    <property type="nucleotide sequence ID" value="NZ_JAHWYN010000006.1"/>
</dbReference>
<dbReference type="Proteomes" id="UP000812031">
    <property type="component" value="Unassembled WGS sequence"/>
</dbReference>
<dbReference type="NCBIfam" id="NF041384">
    <property type="entry name" value="YHS_seleno_dom"/>
    <property type="match status" value="1"/>
</dbReference>
<keyword evidence="2" id="KW-1185">Reference proteome</keyword>
<accession>A0ABS6XXQ6</accession>
<evidence type="ECO:0000313" key="1">
    <source>
        <dbReference type="EMBL" id="MBW4360633.1"/>
    </source>
</evidence>
<reference evidence="1 2" key="1">
    <citation type="submission" date="2021-07" db="EMBL/GenBank/DDBJ databases">
        <title>Flavobacterium sp. nov. isolated from sediment on the Taihu Lake.</title>
        <authorList>
            <person name="Qu J.-H."/>
        </authorList>
    </citation>
    <scope>NUCLEOTIDE SEQUENCE [LARGE SCALE GENOMIC DNA]</scope>
    <source>
        <strain evidence="1 2">NAS39</strain>
    </source>
</reference>
<gene>
    <name evidence="1" type="ORF">KZH69_09080</name>
</gene>
<sequence length="147" mass="16861">MKKVIFLLTFVFWTVLTQGQSSEVYSTKKGAVNGYDVMAYFTESKPLIGTTQFSTIWKDATWYFVSKENLTAFITDPEKYAPQFGGYCAYGTSQGHKVPTDPEAWTIVDGKLYLNYNKDVKMKWNKNQKELIDQANAIWPKIKDALE</sequence>
<name>A0ABS6XXQ6_9FLAO</name>
<evidence type="ECO:0008006" key="3">
    <source>
        <dbReference type="Google" id="ProtNLM"/>
    </source>
</evidence>
<protein>
    <recommendedName>
        <fullName evidence="3">YHS domain-containing protein</fullName>
    </recommendedName>
</protein>
<evidence type="ECO:0000313" key="2">
    <source>
        <dbReference type="Proteomes" id="UP000812031"/>
    </source>
</evidence>
<proteinExistence type="predicted"/>